<evidence type="ECO:0000259" key="1">
    <source>
        <dbReference type="Pfam" id="PF01261"/>
    </source>
</evidence>
<organism evidence="2 3">
    <name type="scientific">Chromobacterium vaccinii</name>
    <dbReference type="NCBI Taxonomy" id="1108595"/>
    <lineage>
        <taxon>Bacteria</taxon>
        <taxon>Pseudomonadati</taxon>
        <taxon>Pseudomonadota</taxon>
        <taxon>Betaproteobacteria</taxon>
        <taxon>Neisseriales</taxon>
        <taxon>Chromobacteriaceae</taxon>
        <taxon>Chromobacterium</taxon>
    </lineage>
</organism>
<evidence type="ECO:0000313" key="3">
    <source>
        <dbReference type="Proteomes" id="UP000178776"/>
    </source>
</evidence>
<proteinExistence type="predicted"/>
<dbReference type="KEGG" id="cvc:BKX93_19965"/>
<dbReference type="Proteomes" id="UP000178776">
    <property type="component" value="Chromosome"/>
</dbReference>
<reference evidence="2 3" key="1">
    <citation type="submission" date="2016-10" db="EMBL/GenBank/DDBJ databases">
        <title>Chromobacterium muskegensis sp. nov., an insecticidal bacterium isolated from Sphagnum bogs.</title>
        <authorList>
            <person name="Sparks M.E."/>
            <person name="Blackburn M.B."/>
            <person name="Gundersen-Rindal D.E."/>
            <person name="Mitchell A."/>
            <person name="Farrar R."/>
            <person name="Kuhar D."/>
        </authorList>
    </citation>
    <scope>NUCLEOTIDE SEQUENCE [LARGE SCALE GENOMIC DNA]</scope>
    <source>
        <strain evidence="2 3">21-1</strain>
    </source>
</reference>
<dbReference type="PANTHER" id="PTHR12110">
    <property type="entry name" value="HYDROXYPYRUVATE ISOMERASE"/>
    <property type="match status" value="1"/>
</dbReference>
<accession>A0A1D9LLD8</accession>
<dbReference type="AlphaFoldDB" id="A0A1D9LLD8"/>
<dbReference type="InterPro" id="IPR036237">
    <property type="entry name" value="Xyl_isomerase-like_sf"/>
</dbReference>
<evidence type="ECO:0000313" key="2">
    <source>
        <dbReference type="EMBL" id="AOZ52042.1"/>
    </source>
</evidence>
<protein>
    <recommendedName>
        <fullName evidence="1">Xylose isomerase-like TIM barrel domain-containing protein</fullName>
    </recommendedName>
</protein>
<dbReference type="GeneID" id="68843482"/>
<dbReference type="SUPFAM" id="SSF51658">
    <property type="entry name" value="Xylose isomerase-like"/>
    <property type="match status" value="1"/>
</dbReference>
<dbReference type="PANTHER" id="PTHR12110:SF41">
    <property type="entry name" value="INOSOSE DEHYDRATASE"/>
    <property type="match status" value="1"/>
</dbReference>
<dbReference type="RefSeq" id="WP_070981039.1">
    <property type="nucleotide sequence ID" value="NZ_CP017707.1"/>
</dbReference>
<dbReference type="EMBL" id="CP017707">
    <property type="protein sequence ID" value="AOZ52042.1"/>
    <property type="molecule type" value="Genomic_DNA"/>
</dbReference>
<name>A0A1D9LLD8_9NEIS</name>
<dbReference type="InterPro" id="IPR050312">
    <property type="entry name" value="IolE/XylAMocC-like"/>
</dbReference>
<feature type="domain" description="Xylose isomerase-like TIM barrel" evidence="1">
    <location>
        <begin position="25"/>
        <end position="263"/>
    </location>
</feature>
<dbReference type="STRING" id="1108595.BKX93_19965"/>
<dbReference type="Pfam" id="PF01261">
    <property type="entry name" value="AP_endonuc_2"/>
    <property type="match status" value="1"/>
</dbReference>
<sequence length="276" mass="29504">MGAVKRGREVALADWRLPLSGPDAVRLAAWCGAEWLQLDFGGPGRAPRLDEPGRLEAVQAASSEHGVGLAGLAVNALNDIGLHAARNSAAGVLARRTVEDALATATALSMPLMFLPSFRLSEIRDEGALSRSAELLGWACRLAEGSGVAIASENVLAPRQVQRLLELANHPGLWLVLDTYNPVRAGIDLQAWMEALSGRIHRQIHVKDGLAGAPAALGRGDGDVAATLERLSHSDGRLHVLENDYRGRGGWDLLRDDLAWLRALRLPSLELNEAQG</sequence>
<dbReference type="Gene3D" id="3.20.20.150">
    <property type="entry name" value="Divalent-metal-dependent TIM barrel enzymes"/>
    <property type="match status" value="1"/>
</dbReference>
<dbReference type="InterPro" id="IPR013022">
    <property type="entry name" value="Xyl_isomerase-like_TIM-brl"/>
</dbReference>
<gene>
    <name evidence="2" type="ORF">BKX93_19965</name>
</gene>